<dbReference type="Pfam" id="PF17765">
    <property type="entry name" value="MLTR_LBD"/>
    <property type="match status" value="1"/>
</dbReference>
<dbReference type="Pfam" id="PF01381">
    <property type="entry name" value="HTH_3"/>
    <property type="match status" value="1"/>
</dbReference>
<dbReference type="Proteomes" id="UP000548476">
    <property type="component" value="Unassembled WGS sequence"/>
</dbReference>
<dbReference type="InterPro" id="IPR041413">
    <property type="entry name" value="MLTR_LBD"/>
</dbReference>
<dbReference type="SMART" id="SM00530">
    <property type="entry name" value="HTH_XRE"/>
    <property type="match status" value="1"/>
</dbReference>
<dbReference type="CDD" id="cd00093">
    <property type="entry name" value="HTH_XRE"/>
    <property type="match status" value="1"/>
</dbReference>
<dbReference type="AlphaFoldDB" id="A0A841FRN0"/>
<dbReference type="RefSeq" id="WP_184788068.1">
    <property type="nucleotide sequence ID" value="NZ_BONT01000006.1"/>
</dbReference>
<reference evidence="2 3" key="1">
    <citation type="submission" date="2020-08" db="EMBL/GenBank/DDBJ databases">
        <title>Genomic Encyclopedia of Type Strains, Phase IV (KMG-IV): sequencing the most valuable type-strain genomes for metagenomic binning, comparative biology and taxonomic classification.</title>
        <authorList>
            <person name="Goeker M."/>
        </authorList>
    </citation>
    <scope>NUCLEOTIDE SEQUENCE [LARGE SCALE GENOMIC DNA]</scope>
    <source>
        <strain evidence="2 3">YIM 65646</strain>
    </source>
</reference>
<evidence type="ECO:0000259" key="1">
    <source>
        <dbReference type="PROSITE" id="PS50943"/>
    </source>
</evidence>
<gene>
    <name evidence="2" type="ORF">HNR73_003066</name>
</gene>
<evidence type="ECO:0000313" key="3">
    <source>
        <dbReference type="Proteomes" id="UP000548476"/>
    </source>
</evidence>
<keyword evidence="3" id="KW-1185">Reference proteome</keyword>
<name>A0A841FRN0_9ACTN</name>
<sequence>MTTTFGPELQRWRGSRRLSQLELAARAGTTQRHLSFVESGRSRPGRAMVLRLAESMQLTLRERNELLLSAGYAPVYPESALDEPALRPVRDALHRIIEGHMPYPAVVVRAYGDVVAANEAMSVLTDGAAPWLLKPPVNVLRLALHPEGMAPRVRNLDAWGRHVIDSLVRLRALRGHTPELDEFIAELGSYVPPAAPGPDHLGFAVPLRLTYGDGELRLLTTLTSFATAVDVTLAELHLEAFLPADDATVEALRKRAGG</sequence>
<evidence type="ECO:0000313" key="2">
    <source>
        <dbReference type="EMBL" id="MBB6035209.1"/>
    </source>
</evidence>
<dbReference type="GO" id="GO:0003677">
    <property type="term" value="F:DNA binding"/>
    <property type="evidence" value="ECO:0007669"/>
    <property type="project" value="InterPro"/>
</dbReference>
<dbReference type="SUPFAM" id="SSF47413">
    <property type="entry name" value="lambda repressor-like DNA-binding domains"/>
    <property type="match status" value="1"/>
</dbReference>
<feature type="domain" description="HTH cro/C1-type" evidence="1">
    <location>
        <begin position="9"/>
        <end position="63"/>
    </location>
</feature>
<dbReference type="PANTHER" id="PTHR35010">
    <property type="entry name" value="BLL4672 PROTEIN-RELATED"/>
    <property type="match status" value="1"/>
</dbReference>
<protein>
    <submittedName>
        <fullName evidence="2">Transcriptional regulator with XRE-family HTH domain</fullName>
    </submittedName>
</protein>
<dbReference type="Gene3D" id="1.10.260.40">
    <property type="entry name" value="lambda repressor-like DNA-binding domains"/>
    <property type="match status" value="1"/>
</dbReference>
<proteinExistence type="predicted"/>
<dbReference type="Gene3D" id="3.30.450.180">
    <property type="match status" value="1"/>
</dbReference>
<dbReference type="InterPro" id="IPR010982">
    <property type="entry name" value="Lambda_DNA-bd_dom_sf"/>
</dbReference>
<dbReference type="EMBL" id="JACHGT010000006">
    <property type="protein sequence ID" value="MBB6035209.1"/>
    <property type="molecule type" value="Genomic_DNA"/>
</dbReference>
<dbReference type="PANTHER" id="PTHR35010:SF4">
    <property type="entry name" value="BLL5781 PROTEIN"/>
    <property type="match status" value="1"/>
</dbReference>
<organism evidence="2 3">
    <name type="scientific">Phytomonospora endophytica</name>
    <dbReference type="NCBI Taxonomy" id="714109"/>
    <lineage>
        <taxon>Bacteria</taxon>
        <taxon>Bacillati</taxon>
        <taxon>Actinomycetota</taxon>
        <taxon>Actinomycetes</taxon>
        <taxon>Micromonosporales</taxon>
        <taxon>Micromonosporaceae</taxon>
        <taxon>Phytomonospora</taxon>
    </lineage>
</organism>
<dbReference type="PROSITE" id="PS50943">
    <property type="entry name" value="HTH_CROC1"/>
    <property type="match status" value="1"/>
</dbReference>
<comment type="caution">
    <text evidence="2">The sequence shown here is derived from an EMBL/GenBank/DDBJ whole genome shotgun (WGS) entry which is preliminary data.</text>
</comment>
<dbReference type="InterPro" id="IPR001387">
    <property type="entry name" value="Cro/C1-type_HTH"/>
</dbReference>
<accession>A0A841FRN0</accession>